<keyword evidence="2" id="KW-1185">Reference proteome</keyword>
<evidence type="ECO:0000313" key="2">
    <source>
        <dbReference type="Proteomes" id="UP001470586"/>
    </source>
</evidence>
<reference evidence="1" key="1">
    <citation type="submission" date="2023-06" db="EMBL/GenBank/DDBJ databases">
        <title>Complete Genome of Candidatus Phytoplasma asteris M33.</title>
        <authorList>
            <person name="Toth R."/>
            <person name="Ilic A.-M."/>
            <person name="Huettel B."/>
            <person name="Duduk B."/>
            <person name="Kube M."/>
        </authorList>
    </citation>
    <scope>NUCLEOTIDE SEQUENCE [LARGE SCALE GENOMIC DNA]</scope>
    <source>
        <strain evidence="1">M33</strain>
    </source>
</reference>
<dbReference type="EMBL" id="CP128397">
    <property type="protein sequence ID" value="WZN38673.1"/>
    <property type="molecule type" value="Genomic_DNA"/>
</dbReference>
<gene>
    <name evidence="1" type="ORF">M33023_05340</name>
</gene>
<organism evidence="1 2">
    <name type="scientific">Candidatus Phytoplasma asteris</name>
    <dbReference type="NCBI Taxonomy" id="85620"/>
    <lineage>
        <taxon>Bacteria</taxon>
        <taxon>Bacillati</taxon>
        <taxon>Mycoplasmatota</taxon>
        <taxon>Mollicutes</taxon>
        <taxon>Acholeplasmatales</taxon>
        <taxon>Acholeplasmataceae</taxon>
        <taxon>Candidatus Phytoplasma</taxon>
        <taxon>16SrI (Aster yellows group)</taxon>
    </lineage>
</organism>
<protein>
    <submittedName>
        <fullName evidence="1">Uncharacterized protein</fullName>
    </submittedName>
</protein>
<proteinExistence type="predicted"/>
<name>A0ABZ2YGI4_9MOLU</name>
<accession>A0ABZ2YGI4</accession>
<evidence type="ECO:0000313" key="1">
    <source>
        <dbReference type="EMBL" id="WZN38673.1"/>
    </source>
</evidence>
<dbReference type="Proteomes" id="UP001470586">
    <property type="component" value="Chromosome"/>
</dbReference>
<sequence>MRFAKTNPFKQFFKFVKKVIIKYKKKNLLIKSFYILI</sequence>